<dbReference type="InterPro" id="IPR036334">
    <property type="entry name" value="Bubble_sf"/>
</dbReference>
<dbReference type="InterPro" id="IPR015308">
    <property type="entry name" value="Bubble"/>
</dbReference>
<protein>
    <submittedName>
        <fullName evidence="2">Uu.00g011760.m01.CDS01</fullName>
    </submittedName>
</protein>
<gene>
    <name evidence="2" type="ORF">KHLLAP_LOCUS13525</name>
</gene>
<dbReference type="EMBL" id="CAUWAG010000020">
    <property type="protein sequence ID" value="CAJ2513057.1"/>
    <property type="molecule type" value="Genomic_DNA"/>
</dbReference>
<dbReference type="Proteomes" id="UP001295740">
    <property type="component" value="Unassembled WGS sequence"/>
</dbReference>
<organism evidence="2 3">
    <name type="scientific">Anthostomella pinea</name>
    <dbReference type="NCBI Taxonomy" id="933095"/>
    <lineage>
        <taxon>Eukaryota</taxon>
        <taxon>Fungi</taxon>
        <taxon>Dikarya</taxon>
        <taxon>Ascomycota</taxon>
        <taxon>Pezizomycotina</taxon>
        <taxon>Sordariomycetes</taxon>
        <taxon>Xylariomycetidae</taxon>
        <taxon>Xylariales</taxon>
        <taxon>Xylariaceae</taxon>
        <taxon>Anthostomella</taxon>
    </lineage>
</organism>
<reference evidence="2" key="1">
    <citation type="submission" date="2023-10" db="EMBL/GenBank/DDBJ databases">
        <authorList>
            <person name="Hackl T."/>
        </authorList>
    </citation>
    <scope>NUCLEOTIDE SEQUENCE</scope>
</reference>
<name>A0AAI8VXU4_9PEZI</name>
<proteinExistence type="predicted"/>
<feature type="chain" id="PRO_5042477580" evidence="1">
    <location>
        <begin position="20"/>
        <end position="92"/>
    </location>
</feature>
<accession>A0AAI8VXU4</accession>
<sequence>MQIAAFLLTLAAAATVTAAAVPGLDARDVCGTGYGGDQRRTNSPCEASNGASLFCGCDGTDVVQCTGGFWREIQDCGAASCSGGLYGGAACS</sequence>
<comment type="caution">
    <text evidence="2">The sequence shown here is derived from an EMBL/GenBank/DDBJ whole genome shotgun (WGS) entry which is preliminary data.</text>
</comment>
<dbReference type="AlphaFoldDB" id="A0AAI8VXU4"/>
<dbReference type="Pfam" id="PF09227">
    <property type="entry name" value="Bubble"/>
    <property type="match status" value="1"/>
</dbReference>
<evidence type="ECO:0000256" key="1">
    <source>
        <dbReference type="SAM" id="SignalP"/>
    </source>
</evidence>
<evidence type="ECO:0000313" key="2">
    <source>
        <dbReference type="EMBL" id="CAJ2513057.1"/>
    </source>
</evidence>
<evidence type="ECO:0000313" key="3">
    <source>
        <dbReference type="Proteomes" id="UP001295740"/>
    </source>
</evidence>
<dbReference type="SUPFAM" id="SSF103565">
    <property type="entry name" value="Bubble protein"/>
    <property type="match status" value="1"/>
</dbReference>
<keyword evidence="1" id="KW-0732">Signal</keyword>
<keyword evidence="3" id="KW-1185">Reference proteome</keyword>
<feature type="signal peptide" evidence="1">
    <location>
        <begin position="1"/>
        <end position="19"/>
    </location>
</feature>
<dbReference type="Gene3D" id="2.30.130.50">
    <property type="match status" value="1"/>
</dbReference>